<dbReference type="Proteomes" id="UP000820818">
    <property type="component" value="Linkage Group LG7"/>
</dbReference>
<dbReference type="EMBL" id="WJBH02000007">
    <property type="protein sequence ID" value="KAI9555976.1"/>
    <property type="molecule type" value="Genomic_DNA"/>
</dbReference>
<keyword evidence="3" id="KW-0723">Serine/threonine-protein kinase</keyword>
<evidence type="ECO:0000256" key="1">
    <source>
        <dbReference type="ARBA" id="ARBA00006485"/>
    </source>
</evidence>
<evidence type="ECO:0000256" key="3">
    <source>
        <dbReference type="ARBA" id="ARBA00022527"/>
    </source>
</evidence>
<keyword evidence="13" id="KW-1185">Reference proteome</keyword>
<dbReference type="CDD" id="cd07843">
    <property type="entry name" value="STKc_CDC2L1"/>
    <property type="match status" value="1"/>
</dbReference>
<dbReference type="InterPro" id="IPR050108">
    <property type="entry name" value="CDK"/>
</dbReference>
<keyword evidence="12" id="KW-0132">Cell division</keyword>
<evidence type="ECO:0000313" key="12">
    <source>
        <dbReference type="EMBL" id="KAI9555976.1"/>
    </source>
</evidence>
<evidence type="ECO:0000256" key="10">
    <source>
        <dbReference type="SAM" id="MobiDB-lite"/>
    </source>
</evidence>
<dbReference type="EC" id="2.7.11.22" evidence="2"/>
<comment type="catalytic activity">
    <reaction evidence="8">
        <text>L-threonyl-[protein] + ATP = O-phospho-L-threonyl-[protein] + ADP + H(+)</text>
        <dbReference type="Rhea" id="RHEA:46608"/>
        <dbReference type="Rhea" id="RHEA-COMP:11060"/>
        <dbReference type="Rhea" id="RHEA-COMP:11605"/>
        <dbReference type="ChEBI" id="CHEBI:15378"/>
        <dbReference type="ChEBI" id="CHEBI:30013"/>
        <dbReference type="ChEBI" id="CHEBI:30616"/>
        <dbReference type="ChEBI" id="CHEBI:61977"/>
        <dbReference type="ChEBI" id="CHEBI:456216"/>
        <dbReference type="EC" id="2.7.11.22"/>
    </reaction>
</comment>
<evidence type="ECO:0000256" key="6">
    <source>
        <dbReference type="ARBA" id="ARBA00022777"/>
    </source>
</evidence>
<dbReference type="SUPFAM" id="SSF56112">
    <property type="entry name" value="Protein kinase-like (PK-like)"/>
    <property type="match status" value="1"/>
</dbReference>
<dbReference type="FunFam" id="1.10.510.10:FF:000523">
    <property type="entry name" value="Serine/threonine-protein kinase PITSLRE"/>
    <property type="match status" value="1"/>
</dbReference>
<dbReference type="GO" id="GO:0051301">
    <property type="term" value="P:cell division"/>
    <property type="evidence" value="ECO:0007669"/>
    <property type="project" value="UniProtKB-KW"/>
</dbReference>
<keyword evidence="7" id="KW-0067">ATP-binding</keyword>
<dbReference type="FunFam" id="3.30.200.20:FF:000054">
    <property type="entry name" value="Cyclin-dependent kinase 11B"/>
    <property type="match status" value="1"/>
</dbReference>
<evidence type="ECO:0000259" key="11">
    <source>
        <dbReference type="PROSITE" id="PS50011"/>
    </source>
</evidence>
<evidence type="ECO:0000256" key="4">
    <source>
        <dbReference type="ARBA" id="ARBA00022679"/>
    </source>
</evidence>
<keyword evidence="12" id="KW-0131">Cell cycle</keyword>
<dbReference type="AlphaFoldDB" id="A0AAD5PQ74"/>
<evidence type="ECO:0000256" key="8">
    <source>
        <dbReference type="ARBA" id="ARBA00047811"/>
    </source>
</evidence>
<evidence type="ECO:0000256" key="7">
    <source>
        <dbReference type="ARBA" id="ARBA00022840"/>
    </source>
</evidence>
<proteinExistence type="inferred from homology"/>
<dbReference type="PROSITE" id="PS00108">
    <property type="entry name" value="PROTEIN_KINASE_ST"/>
    <property type="match status" value="1"/>
</dbReference>
<organism evidence="12 13">
    <name type="scientific">Daphnia sinensis</name>
    <dbReference type="NCBI Taxonomy" id="1820382"/>
    <lineage>
        <taxon>Eukaryota</taxon>
        <taxon>Metazoa</taxon>
        <taxon>Ecdysozoa</taxon>
        <taxon>Arthropoda</taxon>
        <taxon>Crustacea</taxon>
        <taxon>Branchiopoda</taxon>
        <taxon>Diplostraca</taxon>
        <taxon>Cladocera</taxon>
        <taxon>Anomopoda</taxon>
        <taxon>Daphniidae</taxon>
        <taxon>Daphnia</taxon>
        <taxon>Daphnia similis group</taxon>
    </lineage>
</organism>
<keyword evidence="5" id="KW-0547">Nucleotide-binding</keyword>
<dbReference type="GO" id="GO:0005524">
    <property type="term" value="F:ATP binding"/>
    <property type="evidence" value="ECO:0007669"/>
    <property type="project" value="UniProtKB-KW"/>
</dbReference>
<dbReference type="GO" id="GO:0004693">
    <property type="term" value="F:cyclin-dependent protein serine/threonine kinase activity"/>
    <property type="evidence" value="ECO:0007669"/>
    <property type="project" value="UniProtKB-EC"/>
</dbReference>
<dbReference type="Pfam" id="PF00069">
    <property type="entry name" value="Pkinase"/>
    <property type="match status" value="1"/>
</dbReference>
<evidence type="ECO:0000256" key="2">
    <source>
        <dbReference type="ARBA" id="ARBA00012425"/>
    </source>
</evidence>
<dbReference type="GO" id="GO:0005634">
    <property type="term" value="C:nucleus"/>
    <property type="evidence" value="ECO:0007669"/>
    <property type="project" value="TreeGrafter"/>
</dbReference>
<dbReference type="PANTHER" id="PTHR24056">
    <property type="entry name" value="CELL DIVISION PROTEIN KINASE"/>
    <property type="match status" value="1"/>
</dbReference>
<dbReference type="PANTHER" id="PTHR24056:SF107">
    <property type="entry name" value="CYCLIN-DEPENDENT KINASE 11A-RELATED"/>
    <property type="match status" value="1"/>
</dbReference>
<dbReference type="InterPro" id="IPR008271">
    <property type="entry name" value="Ser/Thr_kinase_AS"/>
</dbReference>
<gene>
    <name evidence="12" type="ORF">GHT06_018534</name>
</gene>
<protein>
    <recommendedName>
        <fullName evidence="2">cyclin-dependent kinase</fullName>
        <ecNumber evidence="2">2.7.11.22</ecNumber>
    </recommendedName>
</protein>
<evidence type="ECO:0000256" key="5">
    <source>
        <dbReference type="ARBA" id="ARBA00022741"/>
    </source>
</evidence>
<reference evidence="12 13" key="1">
    <citation type="submission" date="2022-05" db="EMBL/GenBank/DDBJ databases">
        <title>A multi-omics perspective on studying reproductive biology in Daphnia sinensis.</title>
        <authorList>
            <person name="Jia J."/>
        </authorList>
    </citation>
    <scope>NUCLEOTIDE SEQUENCE [LARGE SCALE GENOMIC DNA]</scope>
    <source>
        <strain evidence="12 13">WSL</strain>
    </source>
</reference>
<dbReference type="InterPro" id="IPR045267">
    <property type="entry name" value="CDK11/PITSLRE_STKc"/>
</dbReference>
<feature type="region of interest" description="Disordered" evidence="10">
    <location>
        <begin position="401"/>
        <end position="425"/>
    </location>
</feature>
<keyword evidence="4" id="KW-0808">Transferase</keyword>
<dbReference type="Gene3D" id="3.30.200.20">
    <property type="entry name" value="Phosphorylase Kinase, domain 1"/>
    <property type="match status" value="1"/>
</dbReference>
<comment type="similarity">
    <text evidence="1">Belongs to the protein kinase superfamily. CMGC Ser/Thr protein kinase family. CDC2/CDKX subfamily.</text>
</comment>
<dbReference type="InterPro" id="IPR011009">
    <property type="entry name" value="Kinase-like_dom_sf"/>
</dbReference>
<dbReference type="InterPro" id="IPR000719">
    <property type="entry name" value="Prot_kinase_dom"/>
</dbReference>
<keyword evidence="6" id="KW-0418">Kinase</keyword>
<comment type="caution">
    <text evidence="12">The sequence shown here is derived from an EMBL/GenBank/DDBJ whole genome shotgun (WGS) entry which is preliminary data.</text>
</comment>
<dbReference type="GO" id="GO:0007346">
    <property type="term" value="P:regulation of mitotic cell cycle"/>
    <property type="evidence" value="ECO:0007669"/>
    <property type="project" value="TreeGrafter"/>
</dbReference>
<name>A0AAD5PQ74_9CRUS</name>
<evidence type="ECO:0000313" key="13">
    <source>
        <dbReference type="Proteomes" id="UP000820818"/>
    </source>
</evidence>
<evidence type="ECO:0000256" key="9">
    <source>
        <dbReference type="ARBA" id="ARBA00048367"/>
    </source>
</evidence>
<dbReference type="Gene3D" id="1.10.510.10">
    <property type="entry name" value="Transferase(Phosphotransferase) domain 1"/>
    <property type="match status" value="1"/>
</dbReference>
<feature type="domain" description="Protein kinase" evidence="11">
    <location>
        <begin position="98"/>
        <end position="386"/>
    </location>
</feature>
<accession>A0AAD5PQ74</accession>
<comment type="catalytic activity">
    <reaction evidence="9">
        <text>L-seryl-[protein] + ATP = O-phospho-L-seryl-[protein] + ADP + H(+)</text>
        <dbReference type="Rhea" id="RHEA:17989"/>
        <dbReference type="Rhea" id="RHEA-COMP:9863"/>
        <dbReference type="Rhea" id="RHEA-COMP:11604"/>
        <dbReference type="ChEBI" id="CHEBI:15378"/>
        <dbReference type="ChEBI" id="CHEBI:29999"/>
        <dbReference type="ChEBI" id="CHEBI:30616"/>
        <dbReference type="ChEBI" id="CHEBI:83421"/>
        <dbReference type="ChEBI" id="CHEBI:456216"/>
        <dbReference type="EC" id="2.7.11.22"/>
    </reaction>
</comment>
<dbReference type="PROSITE" id="PS50011">
    <property type="entry name" value="PROTEIN_KINASE_DOM"/>
    <property type="match status" value="1"/>
</dbReference>
<feature type="compositionally biased region" description="Polar residues" evidence="10">
    <location>
        <begin position="405"/>
        <end position="415"/>
    </location>
</feature>
<sequence length="462" mass="51994">MKVVNISSGSNSSRCSTIHEEAFAAIQGSRTPTSPIFSYGDRNLYKEPEPKRKKNKSGLVEELNRVEIPHTSLDTVENKEKLPTYLPAIMGCRSVCEFQCLNKIEEGTYGVVYRAQDKRTNEIVALKRLKMEREKEGFPITSLREVSTLLKAQHENIVTVREIVVGSNMDSIFMVMDYVEHDLKSLMEVLKSKKQSFLPGEVKCLLQQLLRAVAHLHDNWILHRDLKTSNILLSHSGILKVGDFGLAREYGSPLKAYTSIVVTLWYRAPELLLGIQEYSTPIDIWSVGCIFGELLTLDAIFQGKFEADQINKIFKELGTPNDSIWPGYSELPIVKKASFGNNPVSNLRRRFSSRLSELGVDLMQKFLTYDPAKRISAEEALNHTYLQEPPFPIHPSMLPTWPAKSESNGARNAQSPKPPSGGRAYKQMNEEVDVDANTGFHMGSAHVHRRANLLGPGFSLKF</sequence>
<dbReference type="SMART" id="SM00220">
    <property type="entry name" value="S_TKc"/>
    <property type="match status" value="1"/>
</dbReference>